<dbReference type="InterPro" id="IPR001881">
    <property type="entry name" value="EGF-like_Ca-bd_dom"/>
</dbReference>
<evidence type="ECO:0000313" key="7">
    <source>
        <dbReference type="Proteomes" id="UP001164746"/>
    </source>
</evidence>
<dbReference type="InterPro" id="IPR000033">
    <property type="entry name" value="LDLR_classB_rpt"/>
</dbReference>
<organism evidence="6 7">
    <name type="scientific">Mya arenaria</name>
    <name type="common">Soft-shell clam</name>
    <dbReference type="NCBI Taxonomy" id="6604"/>
    <lineage>
        <taxon>Eukaryota</taxon>
        <taxon>Metazoa</taxon>
        <taxon>Spiralia</taxon>
        <taxon>Lophotrochozoa</taxon>
        <taxon>Mollusca</taxon>
        <taxon>Bivalvia</taxon>
        <taxon>Autobranchia</taxon>
        <taxon>Heteroconchia</taxon>
        <taxon>Euheterodonta</taxon>
        <taxon>Imparidentia</taxon>
        <taxon>Neoheterodontei</taxon>
        <taxon>Myida</taxon>
        <taxon>Myoidea</taxon>
        <taxon>Myidae</taxon>
        <taxon>Mya</taxon>
    </lineage>
</organism>
<evidence type="ECO:0000256" key="4">
    <source>
        <dbReference type="SAM" id="Phobius"/>
    </source>
</evidence>
<keyword evidence="1" id="KW-1015">Disulfide bond</keyword>
<keyword evidence="4" id="KW-1133">Transmembrane helix</keyword>
<dbReference type="Pfam" id="PF00058">
    <property type="entry name" value="Ldl_recept_b"/>
    <property type="match status" value="2"/>
</dbReference>
<dbReference type="InterPro" id="IPR000742">
    <property type="entry name" value="EGF"/>
</dbReference>
<keyword evidence="4" id="KW-0472">Membrane</keyword>
<keyword evidence="7" id="KW-1185">Reference proteome</keyword>
<feature type="repeat" description="LDL-receptor class B" evidence="2">
    <location>
        <begin position="102"/>
        <end position="145"/>
    </location>
</feature>
<dbReference type="InterPro" id="IPR009030">
    <property type="entry name" value="Growth_fac_rcpt_cys_sf"/>
</dbReference>
<feature type="region of interest" description="Disordered" evidence="3">
    <location>
        <begin position="1196"/>
        <end position="1217"/>
    </location>
</feature>
<evidence type="ECO:0000313" key="6">
    <source>
        <dbReference type="EMBL" id="WAR22304.1"/>
    </source>
</evidence>
<dbReference type="InterPro" id="IPR050778">
    <property type="entry name" value="Cueball_EGF_LRP_Nidogen"/>
</dbReference>
<accession>A0ABY7FLT3</accession>
<proteinExistence type="predicted"/>
<gene>
    <name evidence="6" type="ORF">MAR_016278</name>
</gene>
<dbReference type="Gene3D" id="2.120.10.30">
    <property type="entry name" value="TolB, C-terminal domain"/>
    <property type="match status" value="3"/>
</dbReference>
<dbReference type="Pfam" id="PF14670">
    <property type="entry name" value="FXa_inhibition"/>
    <property type="match status" value="2"/>
</dbReference>
<feature type="compositionally biased region" description="Polar residues" evidence="3">
    <location>
        <begin position="1002"/>
        <end position="1012"/>
    </location>
</feature>
<dbReference type="CDD" id="cd00053">
    <property type="entry name" value="EGF"/>
    <property type="match status" value="1"/>
</dbReference>
<dbReference type="SUPFAM" id="SSF101898">
    <property type="entry name" value="NHL repeat"/>
    <property type="match status" value="1"/>
</dbReference>
<feature type="compositionally biased region" description="Low complexity" evidence="3">
    <location>
        <begin position="980"/>
        <end position="1001"/>
    </location>
</feature>
<evidence type="ECO:0000256" key="1">
    <source>
        <dbReference type="ARBA" id="ARBA00023157"/>
    </source>
</evidence>
<protein>
    <submittedName>
        <fullName evidence="6">LRP4-like protein</fullName>
    </submittedName>
</protein>
<name>A0ABY7FLT3_MYAAR</name>
<dbReference type="InterPro" id="IPR011042">
    <property type="entry name" value="6-blade_b-propeller_TolB-like"/>
</dbReference>
<sequence length="1217" mass="134748">MQGPTTTGNRHIAIASFQTVHDSTNVSFTHPIGFTSSYSHSIMSLDVDVNRKKLYIYDRYTAAIYMMSNFTADMAIGNFSWTLLHAGVSRGFVKLAVDWISNNLYWTDPMYRWIAVQSLDNYGMFKILFHSDVEYPIGIAVDPIHSYLFWSDAGSTPKIERSTLTGTDRKVIVSTGILYPTAIDVDIANSKLYWTDESRDTVEMANYDGSERKTIRRLSHFNFYDIALFQDTIFVTAFLTDNKNQIIIMNKTTGELDNNLPYFHLTNPDVSLEVIAVTVVSQTTQPLITDHCASNPCSDICVSGPAGYNCLCREGFLLQVGVCVEDAGPFHRGLVWSTLTDICVADIRSINDHDRYIGANKTCKYGVGTAISYVVVDSHGRKIIYIDAYTVKAISIDDMSIVATLVTATEIITGLAVDWRDGNIYWCQGNLHGDGQIWVFSQTDITSYKLVDNLDKVTSINIVPLQSAIIWIAGADHERQIFRSQLDGTEITVLVTKDDLTSPVDLTVDLDKNLVYFIDDEFIETVRLDGTDHKVLSTPSIWSSTASPSRIQTYKHYMFMVDMNYNTYEREVDLIDLLDVSIEGTLSTLINVTDIDILDITTQAKQYGPCDVSNGDCEHICIPIGRNRVCKCEYGFTLEANKETCSSQPLLNDFILVVDWTHSNIYQVSLVSGEARGYDSDMIQKPAGIEYNHLTRKVIWGDTGDYLLQQANLDGTGYKVLVDVGMYKAHPGQVAIDYSTGNLFYTAVRTDVTGFSGVAVVTPNGIHKKIVEYGKNPRAIALDPELGIMFWTDFGTTPAVLMRANMDGSDMVPVYDKMVWPNGIAINTKVKTVFVTDGHESSNRIYACTFNGLCSVFHEDPGAHLMDIKLLDDYLFYSAWNKAYITRIDIHTKEVVKFAENAELGRLDAIAVFNSSLSEPVSSSCSPNNGRADCSTLCLPNDSGYTCACADGVSLLPDGKTCSDVTTTTTKTTSTTKTSSITTVPTTTTTTTNTSRITTSSAQRSSTIVQGSPNDATKGASLVPYIGGGGAGVVLVLIVAIIIVCYVRKRRQAGEGPRYLSDNERVAVYQGNNVDIRRPESEGYETLSIPQIRERENQAYQSRQSHDYLHFPQLDSMYDAIPADFAPPPPYEANRTDPPLTLPKPHFLNLQSTKEIGAVPDILRLPAVRSVHTTSVPPSEARDILVGSVRREVPGRRPYISGREPDETIRMTTSTSA</sequence>
<dbReference type="EMBL" id="CP111023">
    <property type="protein sequence ID" value="WAR22304.1"/>
    <property type="molecule type" value="Genomic_DNA"/>
</dbReference>
<keyword evidence="4" id="KW-0812">Transmembrane</keyword>
<dbReference type="SMART" id="SM00181">
    <property type="entry name" value="EGF"/>
    <property type="match status" value="3"/>
</dbReference>
<feature type="domain" description="EGF-like" evidence="5">
    <location>
        <begin position="310"/>
        <end position="323"/>
    </location>
</feature>
<dbReference type="PROSITE" id="PS51120">
    <property type="entry name" value="LDLRB"/>
    <property type="match status" value="3"/>
</dbReference>
<dbReference type="SMART" id="SM00179">
    <property type="entry name" value="EGF_CA"/>
    <property type="match status" value="1"/>
</dbReference>
<feature type="repeat" description="LDL-receptor class B" evidence="2">
    <location>
        <begin position="190"/>
        <end position="232"/>
    </location>
</feature>
<dbReference type="SMART" id="SM00135">
    <property type="entry name" value="LY"/>
    <property type="match status" value="8"/>
</dbReference>
<dbReference type="SUPFAM" id="SSF57196">
    <property type="entry name" value="EGF/Laminin"/>
    <property type="match status" value="1"/>
</dbReference>
<dbReference type="PANTHER" id="PTHR46513">
    <property type="entry name" value="VITELLOGENIN RECEPTOR-LIKE PROTEIN-RELATED-RELATED"/>
    <property type="match status" value="1"/>
</dbReference>
<evidence type="ECO:0000259" key="5">
    <source>
        <dbReference type="PROSITE" id="PS01186"/>
    </source>
</evidence>
<evidence type="ECO:0000256" key="2">
    <source>
        <dbReference type="PROSITE-ProRule" id="PRU00461"/>
    </source>
</evidence>
<feature type="repeat" description="LDL-receptor class B" evidence="2">
    <location>
        <begin position="146"/>
        <end position="189"/>
    </location>
</feature>
<dbReference type="SUPFAM" id="SSF63825">
    <property type="entry name" value="YWTD domain"/>
    <property type="match status" value="2"/>
</dbReference>
<evidence type="ECO:0000256" key="3">
    <source>
        <dbReference type="SAM" id="MobiDB-lite"/>
    </source>
</evidence>
<feature type="transmembrane region" description="Helical" evidence="4">
    <location>
        <begin position="1022"/>
        <end position="1047"/>
    </location>
</feature>
<feature type="region of interest" description="Disordered" evidence="3">
    <location>
        <begin position="980"/>
        <end position="1012"/>
    </location>
</feature>
<reference evidence="6" key="1">
    <citation type="submission" date="2022-11" db="EMBL/GenBank/DDBJ databases">
        <title>Centuries of genome instability and evolution in soft-shell clam transmissible cancer (bioRxiv).</title>
        <authorList>
            <person name="Hart S.F.M."/>
            <person name="Yonemitsu M.A."/>
            <person name="Giersch R.M."/>
            <person name="Beal B.F."/>
            <person name="Arriagada G."/>
            <person name="Davis B.W."/>
            <person name="Ostrander E.A."/>
            <person name="Goff S.P."/>
            <person name="Metzger M.J."/>
        </authorList>
    </citation>
    <scope>NUCLEOTIDE SEQUENCE</scope>
    <source>
        <strain evidence="6">MELC-2E11</strain>
        <tissue evidence="6">Siphon/mantle</tissue>
    </source>
</reference>
<dbReference type="PROSITE" id="PS01186">
    <property type="entry name" value="EGF_2"/>
    <property type="match status" value="1"/>
</dbReference>
<dbReference type="SUPFAM" id="SSF57184">
    <property type="entry name" value="Growth factor receptor domain"/>
    <property type="match status" value="1"/>
</dbReference>
<dbReference type="Proteomes" id="UP001164746">
    <property type="component" value="Chromosome 12"/>
</dbReference>